<gene>
    <name evidence="1" type="ORF">PBRA_007422</name>
    <name evidence="2" type="ORF">PLBR_LOCUS5199</name>
</gene>
<sequence length="110" mass="11781">MARQPLSTLSENVVVRADVVVVKKPAAKAKPAPVTAPPDDALRTTVETQAQTIKAQGDLIVKLRACLAAAVREHERDTETIALLQAQCDAIPAMQSHLAELSLLYDLSGR</sequence>
<proteinExistence type="predicted"/>
<dbReference type="AlphaFoldDB" id="A0A0G4IX56"/>
<geneLocation type="mitochondrion" evidence="2"/>
<dbReference type="Proteomes" id="UP000290189">
    <property type="component" value="Unassembled WGS sequence"/>
</dbReference>
<keyword evidence="2" id="KW-0496">Mitochondrion</keyword>
<organism evidence="1 3">
    <name type="scientific">Plasmodiophora brassicae</name>
    <name type="common">Clubroot disease agent</name>
    <dbReference type="NCBI Taxonomy" id="37360"/>
    <lineage>
        <taxon>Eukaryota</taxon>
        <taxon>Sar</taxon>
        <taxon>Rhizaria</taxon>
        <taxon>Endomyxa</taxon>
        <taxon>Phytomyxea</taxon>
        <taxon>Plasmodiophorida</taxon>
        <taxon>Plasmodiophoridae</taxon>
        <taxon>Plasmodiophora</taxon>
    </lineage>
</organism>
<reference evidence="1 3" key="1">
    <citation type="submission" date="2015-02" db="EMBL/GenBank/DDBJ databases">
        <authorList>
            <person name="Chooi Y.-H."/>
        </authorList>
    </citation>
    <scope>NUCLEOTIDE SEQUENCE [LARGE SCALE GENOMIC DNA]</scope>
    <source>
        <strain evidence="1">E3</strain>
    </source>
</reference>
<keyword evidence="3" id="KW-1185">Reference proteome</keyword>
<dbReference type="EMBL" id="OVEO01000008">
    <property type="protein sequence ID" value="SPQ97984.1"/>
    <property type="molecule type" value="Genomic_DNA"/>
</dbReference>
<evidence type="ECO:0000313" key="3">
    <source>
        <dbReference type="Proteomes" id="UP000039324"/>
    </source>
</evidence>
<evidence type="ECO:0000313" key="1">
    <source>
        <dbReference type="EMBL" id="CEO99689.1"/>
    </source>
</evidence>
<name>A0A0G4IX56_PLABS</name>
<accession>A0A0G4IX56</accession>
<dbReference type="EMBL" id="CDSF01000092">
    <property type="protein sequence ID" value="CEO99689.1"/>
    <property type="molecule type" value="Genomic_DNA"/>
</dbReference>
<evidence type="ECO:0000313" key="2">
    <source>
        <dbReference type="EMBL" id="SPQ97984.1"/>
    </source>
</evidence>
<reference evidence="2 4" key="2">
    <citation type="submission" date="2018-03" db="EMBL/GenBank/DDBJ databases">
        <authorList>
            <person name="Fogelqvist J."/>
        </authorList>
    </citation>
    <scope>NUCLEOTIDE SEQUENCE [LARGE SCALE GENOMIC DNA]</scope>
</reference>
<dbReference type="Proteomes" id="UP000039324">
    <property type="component" value="Unassembled WGS sequence"/>
</dbReference>
<evidence type="ECO:0000313" key="4">
    <source>
        <dbReference type="Proteomes" id="UP000290189"/>
    </source>
</evidence>
<protein>
    <submittedName>
        <fullName evidence="1">Uncharacterized protein</fullName>
    </submittedName>
</protein>